<dbReference type="PANTHER" id="PTHR28457">
    <property type="entry name" value="COILED-COIL DOMAIN-CONTAINING PROTEIN 189"/>
    <property type="match status" value="1"/>
</dbReference>
<dbReference type="AlphaFoldDB" id="A0AAW0PFI7"/>
<dbReference type="EMBL" id="JBBPFD010000007">
    <property type="protein sequence ID" value="KAK7919753.1"/>
    <property type="molecule type" value="Genomic_DNA"/>
</dbReference>
<evidence type="ECO:0000313" key="2">
    <source>
        <dbReference type="Proteomes" id="UP001460270"/>
    </source>
</evidence>
<evidence type="ECO:0000313" key="1">
    <source>
        <dbReference type="EMBL" id="KAK7919753.1"/>
    </source>
</evidence>
<sequence length="156" mass="18186">MELKIKMPQKPKAKVMLWTDISHHDMAKLNNIQSIPELQDVLNEMLEIDLPDPKRGILLDLYIQTIFYCRKKHFTPAQTSTLLSILKSIHTFNVETVMNNIAYCHIYCKELLLCHSVRVCKLSKLIILSLRISHYKAIFNHDSDHPSALTFITQRK</sequence>
<dbReference type="InterPro" id="IPR032727">
    <property type="entry name" value="CLAMP"/>
</dbReference>
<name>A0AAW0PFI7_9GOBI</name>
<reference evidence="2" key="1">
    <citation type="submission" date="2024-04" db="EMBL/GenBank/DDBJ databases">
        <title>Salinicola lusitanus LLJ914,a marine bacterium isolated from the Okinawa Trough.</title>
        <authorList>
            <person name="Li J."/>
        </authorList>
    </citation>
    <scope>NUCLEOTIDE SEQUENCE [LARGE SCALE GENOMIC DNA]</scope>
</reference>
<comment type="caution">
    <text evidence="1">The sequence shown here is derived from an EMBL/GenBank/DDBJ whole genome shotgun (WGS) entry which is preliminary data.</text>
</comment>
<keyword evidence="2" id="KW-1185">Reference proteome</keyword>
<accession>A0AAW0PFI7</accession>
<organism evidence="1 2">
    <name type="scientific">Mugilogobius chulae</name>
    <name type="common">yellowstripe goby</name>
    <dbReference type="NCBI Taxonomy" id="88201"/>
    <lineage>
        <taxon>Eukaryota</taxon>
        <taxon>Metazoa</taxon>
        <taxon>Chordata</taxon>
        <taxon>Craniata</taxon>
        <taxon>Vertebrata</taxon>
        <taxon>Euteleostomi</taxon>
        <taxon>Actinopterygii</taxon>
        <taxon>Neopterygii</taxon>
        <taxon>Teleostei</taxon>
        <taxon>Neoteleostei</taxon>
        <taxon>Acanthomorphata</taxon>
        <taxon>Gobiaria</taxon>
        <taxon>Gobiiformes</taxon>
        <taxon>Gobioidei</taxon>
        <taxon>Gobiidae</taxon>
        <taxon>Gobionellinae</taxon>
        <taxon>Mugilogobius</taxon>
    </lineage>
</organism>
<proteinExistence type="predicted"/>
<protein>
    <submittedName>
        <fullName evidence="1">Uncharacterized protein</fullName>
    </submittedName>
</protein>
<dbReference type="PANTHER" id="PTHR28457:SF1">
    <property type="entry name" value="CILIA- AND FLAGELLA-ASSOCIATED PROTEIN 119"/>
    <property type="match status" value="1"/>
</dbReference>
<dbReference type="Proteomes" id="UP001460270">
    <property type="component" value="Unassembled WGS sequence"/>
</dbReference>
<dbReference type="Pfam" id="PF14769">
    <property type="entry name" value="CLAMP"/>
    <property type="match status" value="1"/>
</dbReference>
<gene>
    <name evidence="1" type="ORF">WMY93_011037</name>
</gene>